<sequence>MNTFPTYNFCNDTTYGNIEISTQQNDPNLSVKLAERDLWDSFDKTFIYRYFQVGTEMIITKTGRRMFPGIKVNISGMEAHENYVVILDFANVDEKRYKFSDGEWKLGGRCEPNHPKRFFIHPDSPNTGSHWQQKTISFRGAKLTNNLVSDPNMIVLNSMHKYRPRVHIIKANSLAAISSSPFSTFDFQNTSFIAVTAYQNNAVTKLKIAHNPFAKGFRERAPAKKRVSSQLSPPTQKRPRSLSPVCNHVPIAHENSWSSDSAYAQNPEYNQPFSVSPTPDSLPDSSNLYAEAATCIYPMIGSAIEGLGFQNHGFENQHQQYHNFYEHQTQNHYQSFYQDSFGFAPEPILNQNLDQNLITFLE</sequence>
<evidence type="ECO:0000256" key="3">
    <source>
        <dbReference type="ARBA" id="ARBA00023125"/>
    </source>
</evidence>
<dbReference type="Proteomes" id="UP000001307">
    <property type="component" value="Unassembled WGS sequence"/>
</dbReference>
<dbReference type="SUPFAM" id="SSF49417">
    <property type="entry name" value="p53-like transcription factors"/>
    <property type="match status" value="1"/>
</dbReference>
<dbReference type="Gene3D" id="2.60.40.820">
    <property type="entry name" value="Transcription factor, T-box"/>
    <property type="match status" value="1"/>
</dbReference>
<dbReference type="PRINTS" id="PR00937">
    <property type="entry name" value="TBOX"/>
</dbReference>
<dbReference type="InterPro" id="IPR036960">
    <property type="entry name" value="T-box_sf"/>
</dbReference>
<organism evidence="9">
    <name type="scientific">Oikopleura dioica</name>
    <name type="common">Tunicate</name>
    <dbReference type="NCBI Taxonomy" id="34765"/>
    <lineage>
        <taxon>Eukaryota</taxon>
        <taxon>Metazoa</taxon>
        <taxon>Chordata</taxon>
        <taxon>Tunicata</taxon>
        <taxon>Appendicularia</taxon>
        <taxon>Copelata</taxon>
        <taxon>Oikopleuridae</taxon>
        <taxon>Oikopleura</taxon>
    </lineage>
</organism>
<accession>E4WU28</accession>
<name>E4WU28_OIKDI</name>
<dbReference type="InParanoid" id="E4WU28"/>
<keyword evidence="4" id="KW-0804">Transcription</keyword>
<keyword evidence="2" id="KW-0805">Transcription regulation</keyword>
<evidence type="ECO:0000256" key="4">
    <source>
        <dbReference type="ARBA" id="ARBA00023163"/>
    </source>
</evidence>
<protein>
    <recommendedName>
        <fullName evidence="8">T-box domain-containing protein</fullName>
    </recommendedName>
</protein>
<dbReference type="FunFam" id="2.60.40.820:FF:000010">
    <property type="entry name" value="T-box transcription factor TBX6"/>
    <property type="match status" value="1"/>
</dbReference>
<proteinExistence type="predicted"/>
<evidence type="ECO:0000256" key="6">
    <source>
        <dbReference type="PROSITE-ProRule" id="PRU00201"/>
    </source>
</evidence>
<keyword evidence="3 6" id="KW-0238">DNA-binding</keyword>
<evidence type="ECO:0000313" key="10">
    <source>
        <dbReference type="Proteomes" id="UP000001307"/>
    </source>
</evidence>
<comment type="caution">
    <text evidence="6">Lacks conserved residue(s) required for the propagation of feature annotation.</text>
</comment>
<dbReference type="EMBL" id="FN653016">
    <property type="protein sequence ID" value="CBY07075.1"/>
    <property type="molecule type" value="Genomic_DNA"/>
</dbReference>
<keyword evidence="1" id="KW-0217">Developmental protein</keyword>
<keyword evidence="10" id="KW-1185">Reference proteome</keyword>
<feature type="region of interest" description="Disordered" evidence="7">
    <location>
        <begin position="219"/>
        <end position="244"/>
    </location>
</feature>
<evidence type="ECO:0000256" key="2">
    <source>
        <dbReference type="ARBA" id="ARBA00023015"/>
    </source>
</evidence>
<dbReference type="GO" id="GO:0001708">
    <property type="term" value="P:cell fate specification"/>
    <property type="evidence" value="ECO:0007669"/>
    <property type="project" value="TreeGrafter"/>
</dbReference>
<dbReference type="GO" id="GO:0000981">
    <property type="term" value="F:DNA-binding transcription factor activity, RNA polymerase II-specific"/>
    <property type="evidence" value="ECO:0007669"/>
    <property type="project" value="TreeGrafter"/>
</dbReference>
<feature type="domain" description="T-box" evidence="8">
    <location>
        <begin position="33"/>
        <end position="219"/>
    </location>
</feature>
<evidence type="ECO:0000256" key="1">
    <source>
        <dbReference type="ARBA" id="ARBA00022473"/>
    </source>
</evidence>
<dbReference type="PANTHER" id="PTHR11267">
    <property type="entry name" value="T-BOX PROTEIN-RELATED"/>
    <property type="match status" value="1"/>
</dbReference>
<dbReference type="AlphaFoldDB" id="E4WU28"/>
<evidence type="ECO:0000256" key="5">
    <source>
        <dbReference type="ARBA" id="ARBA00023242"/>
    </source>
</evidence>
<dbReference type="InterPro" id="IPR001699">
    <property type="entry name" value="TF_T-box"/>
</dbReference>
<gene>
    <name evidence="9" type="ORF">GSOID_T00006159001</name>
</gene>
<dbReference type="SMART" id="SM00425">
    <property type="entry name" value="TBOX"/>
    <property type="match status" value="1"/>
</dbReference>
<comment type="subcellular location">
    <subcellularLocation>
        <location evidence="6">Nucleus</location>
    </subcellularLocation>
</comment>
<evidence type="ECO:0000256" key="7">
    <source>
        <dbReference type="SAM" id="MobiDB-lite"/>
    </source>
</evidence>
<dbReference type="GO" id="GO:0045893">
    <property type="term" value="P:positive regulation of DNA-templated transcription"/>
    <property type="evidence" value="ECO:0007669"/>
    <property type="project" value="InterPro"/>
</dbReference>
<dbReference type="GO" id="GO:0005634">
    <property type="term" value="C:nucleus"/>
    <property type="evidence" value="ECO:0007669"/>
    <property type="project" value="UniProtKB-SubCell"/>
</dbReference>
<reference evidence="9" key="1">
    <citation type="journal article" date="2010" name="Science">
        <title>Plasticity of animal genome architecture unmasked by rapid evolution of a pelagic tunicate.</title>
        <authorList>
            <person name="Denoeud F."/>
            <person name="Henriet S."/>
            <person name="Mungpakdee S."/>
            <person name="Aury J.M."/>
            <person name="Da Silva C."/>
            <person name="Brinkmann H."/>
            <person name="Mikhaleva J."/>
            <person name="Olsen L.C."/>
            <person name="Jubin C."/>
            <person name="Canestro C."/>
            <person name="Bouquet J.M."/>
            <person name="Danks G."/>
            <person name="Poulain J."/>
            <person name="Campsteijn C."/>
            <person name="Adamski M."/>
            <person name="Cross I."/>
            <person name="Yadetie F."/>
            <person name="Muffato M."/>
            <person name="Louis A."/>
            <person name="Butcher S."/>
            <person name="Tsagkogeorga G."/>
            <person name="Konrad A."/>
            <person name="Singh S."/>
            <person name="Jensen M.F."/>
            <person name="Cong E.H."/>
            <person name="Eikeseth-Otteraa H."/>
            <person name="Noel B."/>
            <person name="Anthouard V."/>
            <person name="Porcel B.M."/>
            <person name="Kachouri-Lafond R."/>
            <person name="Nishino A."/>
            <person name="Ugolini M."/>
            <person name="Chourrout P."/>
            <person name="Nishida H."/>
            <person name="Aasland R."/>
            <person name="Huzurbazar S."/>
            <person name="Westhof E."/>
            <person name="Delsuc F."/>
            <person name="Lehrach H."/>
            <person name="Reinhardt R."/>
            <person name="Weissenbach J."/>
            <person name="Roy S.W."/>
            <person name="Artiguenave F."/>
            <person name="Postlethwait J.H."/>
            <person name="Manak J.R."/>
            <person name="Thompson E.M."/>
            <person name="Jaillon O."/>
            <person name="Du Pasquier L."/>
            <person name="Boudinot P."/>
            <person name="Liberles D.A."/>
            <person name="Volff J.N."/>
            <person name="Philippe H."/>
            <person name="Lenhard B."/>
            <person name="Roest Crollius H."/>
            <person name="Wincker P."/>
            <person name="Chourrout D."/>
        </authorList>
    </citation>
    <scope>NUCLEOTIDE SEQUENCE [LARGE SCALE GENOMIC DNA]</scope>
</reference>
<dbReference type="InterPro" id="IPR046360">
    <property type="entry name" value="T-box_DNA-bd"/>
</dbReference>
<dbReference type="PROSITE" id="PS50252">
    <property type="entry name" value="TBOX_3"/>
    <property type="match status" value="1"/>
</dbReference>
<dbReference type="OrthoDB" id="7442607at2759"/>
<dbReference type="GO" id="GO:0000978">
    <property type="term" value="F:RNA polymerase II cis-regulatory region sequence-specific DNA binding"/>
    <property type="evidence" value="ECO:0007669"/>
    <property type="project" value="InterPro"/>
</dbReference>
<evidence type="ECO:0000313" key="9">
    <source>
        <dbReference type="EMBL" id="CBY07075.1"/>
    </source>
</evidence>
<dbReference type="GO" id="GO:0000785">
    <property type="term" value="C:chromatin"/>
    <property type="evidence" value="ECO:0007669"/>
    <property type="project" value="TreeGrafter"/>
</dbReference>
<evidence type="ECO:0000259" key="8">
    <source>
        <dbReference type="PROSITE" id="PS50252"/>
    </source>
</evidence>
<dbReference type="Pfam" id="PF00907">
    <property type="entry name" value="T-box"/>
    <property type="match status" value="1"/>
</dbReference>
<dbReference type="PANTHER" id="PTHR11267:SF196">
    <property type="entry name" value="T-BOX PROTEIN 30_42-RELATED"/>
    <property type="match status" value="1"/>
</dbReference>
<keyword evidence="5 6" id="KW-0539">Nucleus</keyword>
<dbReference type="InterPro" id="IPR008967">
    <property type="entry name" value="p53-like_TF_DNA-bd_sf"/>
</dbReference>